<evidence type="ECO:0000256" key="1">
    <source>
        <dbReference type="SAM" id="MobiDB-lite"/>
    </source>
</evidence>
<sequence>MSLIGGYSRGSPLSPVLEFRRCSILISSQPHRHSRSRCYELPKYLSINNELMCWTLCIQVMGSRGNVKEKNIRGVDVELQELEAQRDFRKTVRDGRNERERPEYGHGEEAEYLHQDFKGLLKTRRQRGSREPVESRIECRESNGWKEQETCDRQWNEGALGSERPNYLGNGRVAPTNRKNEPSETVRRTRELRATSAIGFSITSATLNDPVSTKETGPRRQKGGLQGIGKFREFNDLYATLHNPLYSRTSDVCSLTVAPVLPHIGPYGIRFVLLCKSANGVVSSRAFLIDYDPNAKVASLYPPCRPRITHISTTTVTYSWGRGDRAVSTLASHQSEPGSIPGRITGFSHVGVVPDDAVGRRVFSEISRFSRPFIPGLLHTRLNCPSLALKTSLLRAAQISSTTYCGYYSQDTIRLPGFVHIPRDLFGKPVLRLITTCSVSLYAPCPTCVIAQAVLQVLCAAPIEKIDVEARLRFPMRKLAVFIGRHSLHEDRLLHELNFTVLFALEPVSFLHWLLHRCEDTPSLTELHVIGAHNCNVFLNWRTVTRVVSHKVWCNDKRIAKDKIDVKHVYTEVASSIGSHSSLVTPRTTLSQWQTRKKNSKRVSYCQVFSNTGYCVGQQPMNKHASLEFTLTVESSQHVTELSKFSYLYQWLKLYEHTCLKQGASFNATCALTWASAVHVSVLGGQAAVLGSLLSGGADALLRTKGGASALHLAAWRGDVPCAELILGAARGLLDNRVKPGINQLQDDWRDSCQHDHAALATTVRIEQRRNARTGETGDPRENPPTIGIVAARFPHAKIRGPPRRELNPVRPPLHHHGPNSGCALNLTFPCVYSVFPTVVRCLALTHRILHTFTGHLKQIRSESPISTTARTPVLLVSVLELTIVLLVHTTPDTALYFTAFIIGWSSTNGEPS</sequence>
<evidence type="ECO:0000313" key="3">
    <source>
        <dbReference type="Proteomes" id="UP001159363"/>
    </source>
</evidence>
<feature type="compositionally biased region" description="Basic and acidic residues" evidence="1">
    <location>
        <begin position="178"/>
        <end position="188"/>
    </location>
</feature>
<reference evidence="2 3" key="1">
    <citation type="submission" date="2023-02" db="EMBL/GenBank/DDBJ databases">
        <title>LHISI_Scaffold_Assembly.</title>
        <authorList>
            <person name="Stuart O.P."/>
            <person name="Cleave R."/>
            <person name="Magrath M.J.L."/>
            <person name="Mikheyev A.S."/>
        </authorList>
    </citation>
    <scope>NUCLEOTIDE SEQUENCE [LARGE SCALE GENOMIC DNA]</scope>
    <source>
        <strain evidence="2">Daus_M_001</strain>
        <tissue evidence="2">Leg muscle</tissue>
    </source>
</reference>
<accession>A0ABQ9G4S9</accession>
<proteinExistence type="predicted"/>
<feature type="region of interest" description="Disordered" evidence="1">
    <location>
        <begin position="158"/>
        <end position="188"/>
    </location>
</feature>
<organism evidence="2 3">
    <name type="scientific">Dryococelus australis</name>
    <dbReference type="NCBI Taxonomy" id="614101"/>
    <lineage>
        <taxon>Eukaryota</taxon>
        <taxon>Metazoa</taxon>
        <taxon>Ecdysozoa</taxon>
        <taxon>Arthropoda</taxon>
        <taxon>Hexapoda</taxon>
        <taxon>Insecta</taxon>
        <taxon>Pterygota</taxon>
        <taxon>Neoptera</taxon>
        <taxon>Polyneoptera</taxon>
        <taxon>Phasmatodea</taxon>
        <taxon>Verophasmatodea</taxon>
        <taxon>Anareolatae</taxon>
        <taxon>Phasmatidae</taxon>
        <taxon>Eurycanthinae</taxon>
        <taxon>Dryococelus</taxon>
    </lineage>
</organism>
<protein>
    <submittedName>
        <fullName evidence="2">Uncharacterized protein</fullName>
    </submittedName>
</protein>
<keyword evidence="3" id="KW-1185">Reference proteome</keyword>
<evidence type="ECO:0000313" key="2">
    <source>
        <dbReference type="EMBL" id="KAJ8867471.1"/>
    </source>
</evidence>
<name>A0ABQ9G4S9_9NEOP</name>
<comment type="caution">
    <text evidence="2">The sequence shown here is derived from an EMBL/GenBank/DDBJ whole genome shotgun (WGS) entry which is preliminary data.</text>
</comment>
<feature type="region of interest" description="Disordered" evidence="1">
    <location>
        <begin position="766"/>
        <end position="787"/>
    </location>
</feature>
<dbReference type="SUPFAM" id="SSF48403">
    <property type="entry name" value="Ankyrin repeat"/>
    <property type="match status" value="1"/>
</dbReference>
<dbReference type="EMBL" id="JARBHB010000015">
    <property type="protein sequence ID" value="KAJ8867471.1"/>
    <property type="molecule type" value="Genomic_DNA"/>
</dbReference>
<dbReference type="Proteomes" id="UP001159363">
    <property type="component" value="Chromosome 14"/>
</dbReference>
<dbReference type="InterPro" id="IPR036770">
    <property type="entry name" value="Ankyrin_rpt-contain_sf"/>
</dbReference>
<dbReference type="Gene3D" id="1.25.40.20">
    <property type="entry name" value="Ankyrin repeat-containing domain"/>
    <property type="match status" value="1"/>
</dbReference>
<gene>
    <name evidence="2" type="ORF">PR048_031273</name>
</gene>